<reference evidence="6" key="1">
    <citation type="submission" date="2021-03" db="EMBL/GenBank/DDBJ databases">
        <authorList>
            <person name="Peeters C."/>
        </authorList>
    </citation>
    <scope>NUCLEOTIDE SEQUENCE</scope>
    <source>
        <strain evidence="6">LMG 31506</strain>
    </source>
</reference>
<dbReference type="InterPro" id="IPR050397">
    <property type="entry name" value="Env_Response_Regulators"/>
</dbReference>
<keyword evidence="7" id="KW-1185">Reference proteome</keyword>
<dbReference type="InterPro" id="IPR036390">
    <property type="entry name" value="WH_DNA-bd_sf"/>
</dbReference>
<keyword evidence="2" id="KW-0238">DNA-binding</keyword>
<dbReference type="PANTHER" id="PTHR24567:SF74">
    <property type="entry name" value="HTH-TYPE TRANSCRIPTIONAL REGULATOR ARCR"/>
    <property type="match status" value="1"/>
</dbReference>
<gene>
    <name evidence="6" type="primary">glxR_3</name>
    <name evidence="6" type="ORF">LMG31506_01790</name>
</gene>
<dbReference type="Pfam" id="PF00027">
    <property type="entry name" value="cNMP_binding"/>
    <property type="match status" value="1"/>
</dbReference>
<dbReference type="EMBL" id="CAJPUY010000005">
    <property type="protein sequence ID" value="CAG2137136.1"/>
    <property type="molecule type" value="Genomic_DNA"/>
</dbReference>
<dbReference type="SMART" id="SM00100">
    <property type="entry name" value="cNMP"/>
    <property type="match status" value="1"/>
</dbReference>
<evidence type="ECO:0000313" key="6">
    <source>
        <dbReference type="EMBL" id="CAG2137136.1"/>
    </source>
</evidence>
<dbReference type="InterPro" id="IPR000595">
    <property type="entry name" value="cNMP-bd_dom"/>
</dbReference>
<feature type="domain" description="Cyclic nucleotide-binding" evidence="4">
    <location>
        <begin position="15"/>
        <end position="135"/>
    </location>
</feature>
<dbReference type="SMART" id="SM00419">
    <property type="entry name" value="HTH_CRP"/>
    <property type="match status" value="1"/>
</dbReference>
<dbReference type="RefSeq" id="WP_211946762.1">
    <property type="nucleotide sequence ID" value="NZ_CAJPUY010000005.1"/>
</dbReference>
<dbReference type="CDD" id="cd00038">
    <property type="entry name" value="CAP_ED"/>
    <property type="match status" value="1"/>
</dbReference>
<organism evidence="6 7">
    <name type="scientific">Cupriavidus yeoncheonensis</name>
    <dbReference type="NCBI Taxonomy" id="1462994"/>
    <lineage>
        <taxon>Bacteria</taxon>
        <taxon>Pseudomonadati</taxon>
        <taxon>Pseudomonadota</taxon>
        <taxon>Betaproteobacteria</taxon>
        <taxon>Burkholderiales</taxon>
        <taxon>Burkholderiaceae</taxon>
        <taxon>Cupriavidus</taxon>
    </lineage>
</organism>
<keyword evidence="3" id="KW-0804">Transcription</keyword>
<dbReference type="Gene3D" id="2.60.120.10">
    <property type="entry name" value="Jelly Rolls"/>
    <property type="match status" value="1"/>
</dbReference>
<dbReference type="SUPFAM" id="SSF46785">
    <property type="entry name" value="Winged helix' DNA-binding domain"/>
    <property type="match status" value="1"/>
</dbReference>
<dbReference type="GO" id="GO:0003700">
    <property type="term" value="F:DNA-binding transcription factor activity"/>
    <property type="evidence" value="ECO:0007669"/>
    <property type="project" value="TreeGrafter"/>
</dbReference>
<protein>
    <submittedName>
        <fullName evidence="6">CRP-like cAMP-activated global transcriptional regulator</fullName>
    </submittedName>
</protein>
<comment type="caution">
    <text evidence="6">The sequence shown here is derived from an EMBL/GenBank/DDBJ whole genome shotgun (WGS) entry which is preliminary data.</text>
</comment>
<dbReference type="PANTHER" id="PTHR24567">
    <property type="entry name" value="CRP FAMILY TRANSCRIPTIONAL REGULATORY PROTEIN"/>
    <property type="match status" value="1"/>
</dbReference>
<evidence type="ECO:0000256" key="1">
    <source>
        <dbReference type="ARBA" id="ARBA00023015"/>
    </source>
</evidence>
<dbReference type="Gene3D" id="1.10.10.10">
    <property type="entry name" value="Winged helix-like DNA-binding domain superfamily/Winged helix DNA-binding domain"/>
    <property type="match status" value="1"/>
</dbReference>
<evidence type="ECO:0000259" key="5">
    <source>
        <dbReference type="PROSITE" id="PS51063"/>
    </source>
</evidence>
<dbReference type="SUPFAM" id="SSF51206">
    <property type="entry name" value="cAMP-binding domain-like"/>
    <property type="match status" value="1"/>
</dbReference>
<proteinExistence type="predicted"/>
<dbReference type="PROSITE" id="PS51063">
    <property type="entry name" value="HTH_CRP_2"/>
    <property type="match status" value="1"/>
</dbReference>
<evidence type="ECO:0000313" key="7">
    <source>
        <dbReference type="Proteomes" id="UP000672934"/>
    </source>
</evidence>
<dbReference type="InterPro" id="IPR018490">
    <property type="entry name" value="cNMP-bd_dom_sf"/>
</dbReference>
<evidence type="ECO:0000259" key="4">
    <source>
        <dbReference type="PROSITE" id="PS50042"/>
    </source>
</evidence>
<name>A0A916ISC3_9BURK</name>
<dbReference type="PROSITE" id="PS50042">
    <property type="entry name" value="CNMP_BINDING_3"/>
    <property type="match status" value="1"/>
</dbReference>
<dbReference type="InterPro" id="IPR036388">
    <property type="entry name" value="WH-like_DNA-bd_sf"/>
</dbReference>
<accession>A0A916ISC3</accession>
<dbReference type="InterPro" id="IPR014710">
    <property type="entry name" value="RmlC-like_jellyroll"/>
</dbReference>
<evidence type="ECO:0000256" key="3">
    <source>
        <dbReference type="ARBA" id="ARBA00023163"/>
    </source>
</evidence>
<dbReference type="InterPro" id="IPR012318">
    <property type="entry name" value="HTH_CRP"/>
</dbReference>
<dbReference type="Pfam" id="PF13545">
    <property type="entry name" value="HTH_Crp_2"/>
    <property type="match status" value="1"/>
</dbReference>
<sequence>MSHTLIKLTITQSELFSSWPAESIERLIAVADAIVVEPGTCVHRAGDAADFLYLLASGSMTLTRDMPSGVSFAGGLHLPGEFHGLGPVISRKPHIHTAVCKEETVLVRLPAQLLRQILANDGRLFFPIFSALERRHLRALNLYAGAVMHSTQARIAALLISVYARSPSGSTMQVKLSQNEIASMLGTQRQVINRALKNMESEGVIRVEYGRIIILDTKKLAGMSQDIRDFG</sequence>
<dbReference type="AlphaFoldDB" id="A0A916ISC3"/>
<dbReference type="GO" id="GO:0003677">
    <property type="term" value="F:DNA binding"/>
    <property type="evidence" value="ECO:0007669"/>
    <property type="project" value="UniProtKB-KW"/>
</dbReference>
<dbReference type="GO" id="GO:0005829">
    <property type="term" value="C:cytosol"/>
    <property type="evidence" value="ECO:0007669"/>
    <property type="project" value="TreeGrafter"/>
</dbReference>
<evidence type="ECO:0000256" key="2">
    <source>
        <dbReference type="ARBA" id="ARBA00023125"/>
    </source>
</evidence>
<dbReference type="Proteomes" id="UP000672934">
    <property type="component" value="Unassembled WGS sequence"/>
</dbReference>
<keyword evidence="1" id="KW-0805">Transcription regulation</keyword>
<feature type="domain" description="HTH crp-type" evidence="5">
    <location>
        <begin position="149"/>
        <end position="218"/>
    </location>
</feature>